<name>A0AAE0JM24_9PEZI</name>
<accession>A0AAE0JM24</accession>
<keyword evidence="2" id="KW-0560">Oxidoreductase</keyword>
<dbReference type="Gene3D" id="3.40.50.720">
    <property type="entry name" value="NAD(P)-binding Rossmann-like Domain"/>
    <property type="match status" value="1"/>
</dbReference>
<evidence type="ECO:0000313" key="5">
    <source>
        <dbReference type="Proteomes" id="UP001278500"/>
    </source>
</evidence>
<protein>
    <recommendedName>
        <fullName evidence="3">NmrA-like domain-containing protein</fullName>
    </recommendedName>
</protein>
<dbReference type="Proteomes" id="UP001278500">
    <property type="component" value="Unassembled WGS sequence"/>
</dbReference>
<dbReference type="CDD" id="cd05259">
    <property type="entry name" value="PCBER_SDR_a"/>
    <property type="match status" value="1"/>
</dbReference>
<sequence length="353" mass="39153">MSNDFKPTNVLIIGGTGAIGAYITSSLLSAASPKPYTTLSLFTRPGWDSDPSSNKAKLIQHWQSQGLKVVTGNVESLDQAGFTQVFEEGKFDTVISCLGRATLKYQPKIIDAAEHSQSVQWFLPSEYGTDVAYNEKSASEPTHVGKLALRKHIREKIERLKVTYVVTGPYFDMWLYPIPGYEQAGGFVPSEKKAYVIDDGEGKVDDGEGKVGFCTMWDVGKFVTATLRHPTQSFGKALKVQSFIVTPKEVLAEFEKQTGSTFDVTETPLPEIQELEEVLWDKKSDNPQPNPQATFVTLRRIWAQGGTLYEKNDNEVLEVKQEDLDTLEEGVRRYLAGGYKAETFGVRACSANL</sequence>
<comment type="caution">
    <text evidence="4">The sequence shown here is derived from an EMBL/GenBank/DDBJ whole genome shotgun (WGS) entry which is preliminary data.</text>
</comment>
<gene>
    <name evidence="4" type="ORF">B0H65DRAFT_460054</name>
</gene>
<keyword evidence="1" id="KW-0521">NADP</keyword>
<evidence type="ECO:0000256" key="2">
    <source>
        <dbReference type="ARBA" id="ARBA00023002"/>
    </source>
</evidence>
<dbReference type="InterPro" id="IPR045312">
    <property type="entry name" value="PCBER-like"/>
</dbReference>
<organism evidence="4 5">
    <name type="scientific">Neurospora tetraspora</name>
    <dbReference type="NCBI Taxonomy" id="94610"/>
    <lineage>
        <taxon>Eukaryota</taxon>
        <taxon>Fungi</taxon>
        <taxon>Dikarya</taxon>
        <taxon>Ascomycota</taxon>
        <taxon>Pezizomycotina</taxon>
        <taxon>Sordariomycetes</taxon>
        <taxon>Sordariomycetidae</taxon>
        <taxon>Sordariales</taxon>
        <taxon>Sordariaceae</taxon>
        <taxon>Neurospora</taxon>
    </lineage>
</organism>
<dbReference type="GO" id="GO:0016491">
    <property type="term" value="F:oxidoreductase activity"/>
    <property type="evidence" value="ECO:0007669"/>
    <property type="project" value="UniProtKB-KW"/>
</dbReference>
<evidence type="ECO:0000313" key="4">
    <source>
        <dbReference type="EMBL" id="KAK3352157.1"/>
    </source>
</evidence>
<dbReference type="Pfam" id="PF05368">
    <property type="entry name" value="NmrA"/>
    <property type="match status" value="1"/>
</dbReference>
<reference evidence="4" key="1">
    <citation type="journal article" date="2023" name="Mol. Phylogenet. Evol.">
        <title>Genome-scale phylogeny and comparative genomics of the fungal order Sordariales.</title>
        <authorList>
            <person name="Hensen N."/>
            <person name="Bonometti L."/>
            <person name="Westerberg I."/>
            <person name="Brannstrom I.O."/>
            <person name="Guillou S."/>
            <person name="Cros-Aarteil S."/>
            <person name="Calhoun S."/>
            <person name="Haridas S."/>
            <person name="Kuo A."/>
            <person name="Mondo S."/>
            <person name="Pangilinan J."/>
            <person name="Riley R."/>
            <person name="LaButti K."/>
            <person name="Andreopoulos B."/>
            <person name="Lipzen A."/>
            <person name="Chen C."/>
            <person name="Yan M."/>
            <person name="Daum C."/>
            <person name="Ng V."/>
            <person name="Clum A."/>
            <person name="Steindorff A."/>
            <person name="Ohm R.A."/>
            <person name="Martin F."/>
            <person name="Silar P."/>
            <person name="Natvig D.O."/>
            <person name="Lalanne C."/>
            <person name="Gautier V."/>
            <person name="Ament-Velasquez S.L."/>
            <person name="Kruys A."/>
            <person name="Hutchinson M.I."/>
            <person name="Powell A.J."/>
            <person name="Barry K."/>
            <person name="Miller A.N."/>
            <person name="Grigoriev I.V."/>
            <person name="Debuchy R."/>
            <person name="Gladieux P."/>
            <person name="Hiltunen Thoren M."/>
            <person name="Johannesson H."/>
        </authorList>
    </citation>
    <scope>NUCLEOTIDE SEQUENCE</scope>
    <source>
        <strain evidence="4">CBS 560.94</strain>
    </source>
</reference>
<dbReference type="Gene3D" id="3.90.25.10">
    <property type="entry name" value="UDP-galactose 4-epimerase, domain 1"/>
    <property type="match status" value="1"/>
</dbReference>
<dbReference type="EMBL" id="JAUEPP010000002">
    <property type="protein sequence ID" value="KAK3352157.1"/>
    <property type="molecule type" value="Genomic_DNA"/>
</dbReference>
<dbReference type="InterPro" id="IPR036291">
    <property type="entry name" value="NAD(P)-bd_dom_sf"/>
</dbReference>
<evidence type="ECO:0000259" key="3">
    <source>
        <dbReference type="Pfam" id="PF05368"/>
    </source>
</evidence>
<dbReference type="SUPFAM" id="SSF51735">
    <property type="entry name" value="NAD(P)-binding Rossmann-fold domains"/>
    <property type="match status" value="1"/>
</dbReference>
<dbReference type="RefSeq" id="XP_062685452.1">
    <property type="nucleotide sequence ID" value="XM_062826504.1"/>
</dbReference>
<reference evidence="4" key="2">
    <citation type="submission" date="2023-06" db="EMBL/GenBank/DDBJ databases">
        <authorList>
            <consortium name="Lawrence Berkeley National Laboratory"/>
            <person name="Haridas S."/>
            <person name="Hensen N."/>
            <person name="Bonometti L."/>
            <person name="Westerberg I."/>
            <person name="Brannstrom I.O."/>
            <person name="Guillou S."/>
            <person name="Cros-Aarteil S."/>
            <person name="Calhoun S."/>
            <person name="Kuo A."/>
            <person name="Mondo S."/>
            <person name="Pangilinan J."/>
            <person name="Riley R."/>
            <person name="Labutti K."/>
            <person name="Andreopoulos B."/>
            <person name="Lipzen A."/>
            <person name="Chen C."/>
            <person name="Yanf M."/>
            <person name="Daum C."/>
            <person name="Ng V."/>
            <person name="Clum A."/>
            <person name="Steindorff A."/>
            <person name="Ohm R."/>
            <person name="Martin F."/>
            <person name="Silar P."/>
            <person name="Natvig D."/>
            <person name="Lalanne C."/>
            <person name="Gautier V."/>
            <person name="Ament-Velasquez S.L."/>
            <person name="Kruys A."/>
            <person name="Hutchinson M.I."/>
            <person name="Powell A.J."/>
            <person name="Barry K."/>
            <person name="Miller A.N."/>
            <person name="Grigoriev I.V."/>
            <person name="Debuchy R."/>
            <person name="Gladieux P."/>
            <person name="Thoren M.H."/>
            <person name="Johannesson H."/>
        </authorList>
    </citation>
    <scope>NUCLEOTIDE SEQUENCE</scope>
    <source>
        <strain evidence="4">CBS 560.94</strain>
    </source>
</reference>
<dbReference type="PANTHER" id="PTHR47706:SF11">
    <property type="entry name" value="ISOFLAVONE REDUCTASE FAMILY PROTEIN (AFU_ORTHOLOGUE AFUA_1G12510)"/>
    <property type="match status" value="1"/>
</dbReference>
<evidence type="ECO:0000256" key="1">
    <source>
        <dbReference type="ARBA" id="ARBA00022857"/>
    </source>
</evidence>
<proteinExistence type="predicted"/>
<feature type="domain" description="NmrA-like" evidence="3">
    <location>
        <begin position="9"/>
        <end position="272"/>
    </location>
</feature>
<keyword evidence="5" id="KW-1185">Reference proteome</keyword>
<dbReference type="GeneID" id="87863658"/>
<dbReference type="PANTHER" id="PTHR47706">
    <property type="entry name" value="NMRA-LIKE FAMILY PROTEIN"/>
    <property type="match status" value="1"/>
</dbReference>
<dbReference type="InterPro" id="IPR008030">
    <property type="entry name" value="NmrA-like"/>
</dbReference>
<dbReference type="InterPro" id="IPR051609">
    <property type="entry name" value="NmrA/Isoflavone_reductase-like"/>
</dbReference>
<dbReference type="AlphaFoldDB" id="A0AAE0JM24"/>